<name>A0ACC3CJM8_PYRYE</name>
<organism evidence="1 2">
    <name type="scientific">Pyropia yezoensis</name>
    <name type="common">Susabi-nori</name>
    <name type="synonym">Porphyra yezoensis</name>
    <dbReference type="NCBI Taxonomy" id="2788"/>
    <lineage>
        <taxon>Eukaryota</taxon>
        <taxon>Rhodophyta</taxon>
        <taxon>Bangiophyceae</taxon>
        <taxon>Bangiales</taxon>
        <taxon>Bangiaceae</taxon>
        <taxon>Pyropia</taxon>
    </lineage>
</organism>
<comment type="caution">
    <text evidence="1">The sequence shown here is derived from an EMBL/GenBank/DDBJ whole genome shotgun (WGS) entry which is preliminary data.</text>
</comment>
<reference evidence="1" key="1">
    <citation type="submission" date="2019-11" db="EMBL/GenBank/DDBJ databases">
        <title>Nori genome reveals adaptations in red seaweeds to the harsh intertidal environment.</title>
        <authorList>
            <person name="Wang D."/>
            <person name="Mao Y."/>
        </authorList>
    </citation>
    <scope>NUCLEOTIDE SEQUENCE</scope>
    <source>
        <tissue evidence="1">Gametophyte</tissue>
    </source>
</reference>
<evidence type="ECO:0000313" key="2">
    <source>
        <dbReference type="Proteomes" id="UP000798662"/>
    </source>
</evidence>
<dbReference type="Proteomes" id="UP000798662">
    <property type="component" value="Chromosome 3"/>
</dbReference>
<accession>A0ACC3CJM8</accession>
<dbReference type="EMBL" id="CM020620">
    <property type="protein sequence ID" value="KAK1870278.1"/>
    <property type="molecule type" value="Genomic_DNA"/>
</dbReference>
<sequence>MLVVLAENFGGDFGVQGLEESVLAARSDEANNFYLLLYVRILLDERADLGMDSANVFDDFIIMLYGQYRDKKFKFADVHAAARDLVATRASRGASSDDVVLLVDEIGKLRVNHARPTCTRLFMDICHPIRSESCSLVEAGSGLGVAVMTSMNSALMLAER</sequence>
<evidence type="ECO:0000313" key="1">
    <source>
        <dbReference type="EMBL" id="KAK1870278.1"/>
    </source>
</evidence>
<gene>
    <name evidence="1" type="ORF">I4F81_012740</name>
</gene>
<keyword evidence="2" id="KW-1185">Reference proteome</keyword>
<proteinExistence type="predicted"/>
<protein>
    <submittedName>
        <fullName evidence="1">Uncharacterized protein</fullName>
    </submittedName>
</protein>